<dbReference type="InterPro" id="IPR029063">
    <property type="entry name" value="SAM-dependent_MTases_sf"/>
</dbReference>
<feature type="active site" evidence="4">
    <location>
        <position position="924"/>
    </location>
</feature>
<evidence type="ECO:0000256" key="3">
    <source>
        <dbReference type="ARBA" id="ARBA00022691"/>
    </source>
</evidence>
<dbReference type="InterPro" id="IPR050750">
    <property type="entry name" value="C5-MTase"/>
</dbReference>
<dbReference type="GO" id="GO:0008168">
    <property type="term" value="F:methyltransferase activity"/>
    <property type="evidence" value="ECO:0007669"/>
    <property type="project" value="UniProtKB-KW"/>
</dbReference>
<reference evidence="5" key="1">
    <citation type="submission" date="2022-10" db="EMBL/GenBank/DDBJ databases">
        <authorList>
            <person name="Chen Y."/>
            <person name="Dougan E. K."/>
            <person name="Chan C."/>
            <person name="Rhodes N."/>
            <person name="Thang M."/>
        </authorList>
    </citation>
    <scope>NUCLEOTIDE SEQUENCE</scope>
</reference>
<sequence length="1183" mass="132495">MKAIDQRRLTKTKSVSLFRDERKGLLAVRFRTVSEDLVVHSGTLGHERCAGTGAANLTQATERIMKRAASRFLNGPGSKKKGWLKVPLYRRLRQSVTTITVDSAAEEVVSSELMRTALTPGQKLLTPNLRFVVRDKTHSSRRITSRPWAADEALKSTLNLLGHGPGSIAKLLQHSPEIQRIFRDFAETSDSQVNHVVRNFRAAAHRFESHAKPLGRTLLHLHACIRTALHLVQTRTDKASTKAKNWLLALTEEHCLQAAMMASSLQLTRLMDHEDTDPANLGTELRLYLNTIRGLFCEKRCLTIFGFTRTMLETLKTPIVFQVGRKTRSLGSALGVSEAVQDTCLKRMVAFAHLADAAIRAEFPSFELAQAFEVFDLRSTPQNPEEHLQRIATACKLNFQELHRQWEDIFPRAQVQLKSSGATASKDAWKLALEQIIDTSRGKSDTERRVSALKGALVQYFAFGLSSSGVEQAFSKGAWAFHARRQRASPDKEDFCLKVIHDNHLYHDDEIFQLARVVWQQCYGMPRTHGRPRADKGIKRPLSQDACTEINFLRKRRREAAEAGAQVRGDIIRMDDLEPEVWTEAHTRELDFQRRKTNARKVQAYAENSLLEKEVDENLAEQADECKEKLVQNALKRKALQERVRRAQGASASDVKSALQGCRAYLAVPATMQLQSCIVGHGLAETKVLSRADVIICHEPGRSVDWRLQCVSAVRGCYEVSPNFLMHGRGAALKVTRSALLPRVLLASHLCARNADVFKLLREALPSGHRWVISKSELATLPDLQARYRAGLAYIVVADVEMSSQVLMGVKHCYSVTSLLEKLRKVDLEKSFFGLARWLMATLGTSRTPRVLRFGSDFSGLDSAYLALKRLNVPVRHCFCSDKDAKCLSLLQALHKPEVCFDDVTLRKAEEESYVDLYLTTPPCQAFSAAGQGHGAADGRGTLISSSMKYVQHKRPRCVVVENVRGLLQKKHRPIYRGILKTFKKLGYVVSSRVLDAQDYQVAQVRKRVFIVAIRRRDSRRQRFEWPKPLGKRSLSAILDPPVRTDKPGRLPKSERPKKLARMAMSKIWAQGVDPCKVPCAIDVGCSERYLTWKVGVAPTLCRARGGSGGFWLSSRGRKTTLRELMRITGINPEELQGWEACCTGPQLGQMLGNSVPVPLIQAVLQNALLASGLLTQSRSNAT</sequence>
<organism evidence="5">
    <name type="scientific">Cladocopium goreaui</name>
    <dbReference type="NCBI Taxonomy" id="2562237"/>
    <lineage>
        <taxon>Eukaryota</taxon>
        <taxon>Sar</taxon>
        <taxon>Alveolata</taxon>
        <taxon>Dinophyceae</taxon>
        <taxon>Suessiales</taxon>
        <taxon>Symbiodiniaceae</taxon>
        <taxon>Cladocopium</taxon>
    </lineage>
</organism>
<dbReference type="Proteomes" id="UP001152797">
    <property type="component" value="Unassembled WGS sequence"/>
</dbReference>
<name>A0A9P1GGY0_9DINO</name>
<evidence type="ECO:0000256" key="1">
    <source>
        <dbReference type="ARBA" id="ARBA00022603"/>
    </source>
</evidence>
<dbReference type="InterPro" id="IPR001525">
    <property type="entry name" value="C5_MeTfrase"/>
</dbReference>
<dbReference type="OrthoDB" id="446825at2759"/>
<evidence type="ECO:0000256" key="2">
    <source>
        <dbReference type="ARBA" id="ARBA00022679"/>
    </source>
</evidence>
<evidence type="ECO:0000256" key="4">
    <source>
        <dbReference type="PROSITE-ProRule" id="PRU01016"/>
    </source>
</evidence>
<keyword evidence="2 4" id="KW-0808">Transferase</keyword>
<dbReference type="EMBL" id="CAMXCT020005935">
    <property type="protein sequence ID" value="CAL1166976.1"/>
    <property type="molecule type" value="Genomic_DNA"/>
</dbReference>
<evidence type="ECO:0000313" key="8">
    <source>
        <dbReference type="Proteomes" id="UP001152797"/>
    </source>
</evidence>
<dbReference type="GO" id="GO:0032259">
    <property type="term" value="P:methylation"/>
    <property type="evidence" value="ECO:0007669"/>
    <property type="project" value="UniProtKB-KW"/>
</dbReference>
<comment type="similarity">
    <text evidence="4">Belongs to the class I-like SAM-binding methyltransferase superfamily. C5-methyltransferase family.</text>
</comment>
<dbReference type="NCBIfam" id="TIGR00675">
    <property type="entry name" value="dcm"/>
    <property type="match status" value="1"/>
</dbReference>
<dbReference type="PANTHER" id="PTHR46098:SF1">
    <property type="entry name" value="TRNA (CYTOSINE(38)-C(5))-METHYLTRANSFERASE"/>
    <property type="match status" value="1"/>
</dbReference>
<dbReference type="EMBL" id="CAMXCT030005935">
    <property type="protein sequence ID" value="CAL4800913.1"/>
    <property type="molecule type" value="Genomic_DNA"/>
</dbReference>
<keyword evidence="3 4" id="KW-0949">S-adenosyl-L-methionine</keyword>
<evidence type="ECO:0000313" key="6">
    <source>
        <dbReference type="EMBL" id="CAL1166976.1"/>
    </source>
</evidence>
<keyword evidence="8" id="KW-1185">Reference proteome</keyword>
<keyword evidence="1 4" id="KW-0489">Methyltransferase</keyword>
<dbReference type="AlphaFoldDB" id="A0A9P1GGY0"/>
<accession>A0A9P1GGY0</accession>
<protein>
    <submittedName>
        <fullName evidence="7">Type II methyltransferase M.NgoBI (M.NgoBI) (Cytosine-specific methyltransferase NgoBI) (M.NgoI) (Modification methylase NgoBI)</fullName>
    </submittedName>
</protein>
<dbReference type="PROSITE" id="PS51679">
    <property type="entry name" value="SAM_MT_C5"/>
    <property type="match status" value="1"/>
</dbReference>
<dbReference type="PANTHER" id="PTHR46098">
    <property type="entry name" value="TRNA (CYTOSINE(38)-C(5))-METHYLTRANSFERASE"/>
    <property type="match status" value="1"/>
</dbReference>
<dbReference type="Pfam" id="PF00145">
    <property type="entry name" value="DNA_methylase"/>
    <property type="match status" value="1"/>
</dbReference>
<dbReference type="SUPFAM" id="SSF53335">
    <property type="entry name" value="S-adenosyl-L-methionine-dependent methyltransferases"/>
    <property type="match status" value="1"/>
</dbReference>
<evidence type="ECO:0000313" key="7">
    <source>
        <dbReference type="EMBL" id="CAL4800913.1"/>
    </source>
</evidence>
<evidence type="ECO:0000313" key="5">
    <source>
        <dbReference type="EMBL" id="CAI4013601.1"/>
    </source>
</evidence>
<reference evidence="6" key="2">
    <citation type="submission" date="2024-04" db="EMBL/GenBank/DDBJ databases">
        <authorList>
            <person name="Chen Y."/>
            <person name="Shah S."/>
            <person name="Dougan E. K."/>
            <person name="Thang M."/>
            <person name="Chan C."/>
        </authorList>
    </citation>
    <scope>NUCLEOTIDE SEQUENCE [LARGE SCALE GENOMIC DNA]</scope>
</reference>
<gene>
    <name evidence="5" type="ORF">C1SCF055_LOCUS38558</name>
</gene>
<dbReference type="EMBL" id="CAMXCT010005935">
    <property type="protein sequence ID" value="CAI4013601.1"/>
    <property type="molecule type" value="Genomic_DNA"/>
</dbReference>
<dbReference type="Gene3D" id="3.40.50.150">
    <property type="entry name" value="Vaccinia Virus protein VP39"/>
    <property type="match status" value="1"/>
</dbReference>
<comment type="caution">
    <text evidence="5">The sequence shown here is derived from an EMBL/GenBank/DDBJ whole genome shotgun (WGS) entry which is preliminary data.</text>
</comment>
<proteinExistence type="inferred from homology"/>
<dbReference type="Gene3D" id="3.90.120.10">
    <property type="entry name" value="DNA Methylase, subunit A, domain 2"/>
    <property type="match status" value="1"/>
</dbReference>